<protein>
    <submittedName>
        <fullName evidence="2">Uncharacterized protein</fullName>
    </submittedName>
</protein>
<feature type="compositionally biased region" description="Polar residues" evidence="1">
    <location>
        <begin position="337"/>
        <end position="350"/>
    </location>
</feature>
<accession>A0A6A6VZZ9</accession>
<evidence type="ECO:0000256" key="1">
    <source>
        <dbReference type="SAM" id="MobiDB-lite"/>
    </source>
</evidence>
<sequence length="460" mass="51094">MDPSSPQHSEGGSTPLMSSTAPKSDERSTSTSKVTPDRSDDESCDSRPSITIESVSEAHPQRIVDIIQKICLNWDFTVADLGTMFSKDDVFVNQHGIAFSSIHEWPGTLFHSLLSLSKLTTNLPEIARIVVLQHTKDRKGKNSHKNQCGVKRGDIDAACDTIAREPKLLDEITQKSKTELDEIFLPRPQKRKSRWDDELSDNDGLQPYHESIRRTRTRRGPNASEGNQHRSLHGSDVNDGNSENGLSIRDADDSTTSDHLHNGAMIHGDADTQPGETMLQNGNVHAPPYDQLLMNQSDEHTIDSNRQESSEASRENSSTSPPSNDRASSSIDHDPQSSETANKNQLVPTSSHNLPEYYARFANHDTFHTLEDLARFLPHFSSPYLTLDTAMSFTDLNTKVLMIDYMRSLPKFESPEEQARLGLSKLFLEGRERIAGALEDEGNDNSMAGDETGDEELAEG</sequence>
<feature type="region of interest" description="Disordered" evidence="1">
    <location>
        <begin position="1"/>
        <end position="53"/>
    </location>
</feature>
<feature type="region of interest" description="Disordered" evidence="1">
    <location>
        <begin position="180"/>
        <end position="350"/>
    </location>
</feature>
<feature type="compositionally biased region" description="Polar residues" evidence="1">
    <location>
        <begin position="1"/>
        <end position="22"/>
    </location>
</feature>
<name>A0A6A6VZZ9_9PEZI</name>
<evidence type="ECO:0000313" key="2">
    <source>
        <dbReference type="EMBL" id="KAF2754897.1"/>
    </source>
</evidence>
<proteinExistence type="predicted"/>
<dbReference type="Proteomes" id="UP000799437">
    <property type="component" value="Unassembled WGS sequence"/>
</dbReference>
<dbReference type="EMBL" id="ML996579">
    <property type="protein sequence ID" value="KAF2754897.1"/>
    <property type="molecule type" value="Genomic_DNA"/>
</dbReference>
<dbReference type="GeneID" id="54486814"/>
<feature type="compositionally biased region" description="Polar residues" evidence="1">
    <location>
        <begin position="274"/>
        <end position="283"/>
    </location>
</feature>
<dbReference type="AlphaFoldDB" id="A0A6A6VZZ9"/>
<keyword evidence="3" id="KW-1185">Reference proteome</keyword>
<reference evidence="2" key="1">
    <citation type="journal article" date="2020" name="Stud. Mycol.">
        <title>101 Dothideomycetes genomes: a test case for predicting lifestyles and emergence of pathogens.</title>
        <authorList>
            <person name="Haridas S."/>
            <person name="Albert R."/>
            <person name="Binder M."/>
            <person name="Bloem J."/>
            <person name="Labutti K."/>
            <person name="Salamov A."/>
            <person name="Andreopoulos B."/>
            <person name="Baker S."/>
            <person name="Barry K."/>
            <person name="Bills G."/>
            <person name="Bluhm B."/>
            <person name="Cannon C."/>
            <person name="Castanera R."/>
            <person name="Culley D."/>
            <person name="Daum C."/>
            <person name="Ezra D."/>
            <person name="Gonzalez J."/>
            <person name="Henrissat B."/>
            <person name="Kuo A."/>
            <person name="Liang C."/>
            <person name="Lipzen A."/>
            <person name="Lutzoni F."/>
            <person name="Magnuson J."/>
            <person name="Mondo S."/>
            <person name="Nolan M."/>
            <person name="Ohm R."/>
            <person name="Pangilinan J."/>
            <person name="Park H.-J."/>
            <person name="Ramirez L."/>
            <person name="Alfaro M."/>
            <person name="Sun H."/>
            <person name="Tritt A."/>
            <person name="Yoshinaga Y."/>
            <person name="Zwiers L.-H."/>
            <person name="Turgeon B."/>
            <person name="Goodwin S."/>
            <person name="Spatafora J."/>
            <person name="Crous P."/>
            <person name="Grigoriev I."/>
        </authorList>
    </citation>
    <scope>NUCLEOTIDE SEQUENCE</scope>
    <source>
        <strain evidence="2">CBS 121739</strain>
    </source>
</reference>
<feature type="compositionally biased region" description="Acidic residues" evidence="1">
    <location>
        <begin position="451"/>
        <end position="460"/>
    </location>
</feature>
<feature type="region of interest" description="Disordered" evidence="1">
    <location>
        <begin position="436"/>
        <end position="460"/>
    </location>
</feature>
<gene>
    <name evidence="2" type="ORF">EJ05DRAFT_489032</name>
</gene>
<feature type="compositionally biased region" description="Polar residues" evidence="1">
    <location>
        <begin position="321"/>
        <end position="330"/>
    </location>
</feature>
<organism evidence="2 3">
    <name type="scientific">Pseudovirgaria hyperparasitica</name>
    <dbReference type="NCBI Taxonomy" id="470096"/>
    <lineage>
        <taxon>Eukaryota</taxon>
        <taxon>Fungi</taxon>
        <taxon>Dikarya</taxon>
        <taxon>Ascomycota</taxon>
        <taxon>Pezizomycotina</taxon>
        <taxon>Dothideomycetes</taxon>
        <taxon>Dothideomycetes incertae sedis</taxon>
        <taxon>Acrospermales</taxon>
        <taxon>Acrospermaceae</taxon>
        <taxon>Pseudovirgaria</taxon>
    </lineage>
</organism>
<feature type="compositionally biased region" description="Basic and acidic residues" evidence="1">
    <location>
        <begin position="249"/>
        <end position="261"/>
    </location>
</feature>
<feature type="compositionally biased region" description="Basic and acidic residues" evidence="1">
    <location>
        <begin position="297"/>
        <end position="314"/>
    </location>
</feature>
<evidence type="ECO:0000313" key="3">
    <source>
        <dbReference type="Proteomes" id="UP000799437"/>
    </source>
</evidence>
<dbReference type="RefSeq" id="XP_033597348.1">
    <property type="nucleotide sequence ID" value="XM_033745760.1"/>
</dbReference>